<reference evidence="1" key="1">
    <citation type="submission" date="2022-12" db="EMBL/GenBank/DDBJ databases">
        <title>Paracoccus sp. EF6 isolated from a lake water.</title>
        <authorList>
            <person name="Liu H."/>
        </authorList>
    </citation>
    <scope>NUCLEOTIDE SEQUENCE</scope>
    <source>
        <strain evidence="1">EF6</strain>
    </source>
</reference>
<evidence type="ECO:0000313" key="1">
    <source>
        <dbReference type="EMBL" id="MCZ0964500.1"/>
    </source>
</evidence>
<protein>
    <submittedName>
        <fullName evidence="1">Uncharacterized protein</fullName>
    </submittedName>
</protein>
<sequence length="42" mass="4684">MVSLKAEANQTIYCVLLNDGHIDLTHLARDLDGVATLDRWTT</sequence>
<evidence type="ECO:0000313" key="2">
    <source>
        <dbReference type="Proteomes" id="UP001149822"/>
    </source>
</evidence>
<dbReference type="Proteomes" id="UP001149822">
    <property type="component" value="Unassembled WGS sequence"/>
</dbReference>
<gene>
    <name evidence="1" type="ORF">OU682_23400</name>
</gene>
<name>A0ABT4JBJ3_9RHOB</name>
<keyword evidence="2" id="KW-1185">Reference proteome</keyword>
<dbReference type="EMBL" id="JAPTYD010000114">
    <property type="protein sequence ID" value="MCZ0964500.1"/>
    <property type="molecule type" value="Genomic_DNA"/>
</dbReference>
<comment type="caution">
    <text evidence="1">The sequence shown here is derived from an EMBL/GenBank/DDBJ whole genome shotgun (WGS) entry which is preliminary data.</text>
</comment>
<organism evidence="1 2">
    <name type="scientific">Paracoccus benzoatiresistens</name>
    <dbReference type="NCBI Taxonomy" id="2997341"/>
    <lineage>
        <taxon>Bacteria</taxon>
        <taxon>Pseudomonadati</taxon>
        <taxon>Pseudomonadota</taxon>
        <taxon>Alphaproteobacteria</taxon>
        <taxon>Rhodobacterales</taxon>
        <taxon>Paracoccaceae</taxon>
        <taxon>Paracoccus</taxon>
    </lineage>
</organism>
<proteinExistence type="predicted"/>
<accession>A0ABT4JBJ3</accession>